<sequence length="309" mass="35893">MLEFDVLIDDFLYKYDTAEEIGLCKTEKILSLTNDFEDGQWRQSKFQSFIWDNIAETALSYRERESLLNKHQSTLIESAKKLRLTDLDKDQTGQGSELAEIILYGIMKNHYGALPVVPKIFYKQNVQDNAKGSDSVHIVVEDENNFSLWLGEAKFYNSIEDDRLGSIITSIENSLKLEKLKKENSIITNLSDLDELLDKESIIYKDIMKLLAKEASIDELKPKLHVPILLLYECPITVKFTELSDELKQELANYHLARVKSYFTKQLKKLKENIHRYDKIHFHTILLPVPSKENIVSSFVENVVHYKKQ</sequence>
<dbReference type="Proteomes" id="UP000281741">
    <property type="component" value="Chromosome"/>
</dbReference>
<evidence type="ECO:0000313" key="2">
    <source>
        <dbReference type="EMBL" id="AZA95668.1"/>
    </source>
</evidence>
<gene>
    <name evidence="2" type="ORF">EG353_08865</name>
</gene>
<protein>
    <submittedName>
        <fullName evidence="2">DUF1837 domain-containing protein</fullName>
    </submittedName>
</protein>
<evidence type="ECO:0000313" key="3">
    <source>
        <dbReference type="Proteomes" id="UP000281741"/>
    </source>
</evidence>
<evidence type="ECO:0000259" key="1">
    <source>
        <dbReference type="Pfam" id="PF08878"/>
    </source>
</evidence>
<accession>A0ABM7BA56</accession>
<dbReference type="RefSeq" id="WP_123860865.1">
    <property type="nucleotide sequence ID" value="NZ_CP033912.1"/>
</dbReference>
<name>A0ABM7BA56_9FLAO</name>
<reference evidence="2 3" key="1">
    <citation type="submission" date="2018-11" db="EMBL/GenBank/DDBJ databases">
        <title>Proposal to divide the Flavobacteriaceae and reorganize its genera based on Amino Acid Identity values calculated from whole genome sequences.</title>
        <authorList>
            <person name="Nicholson A.C."/>
            <person name="Gulvik C.A."/>
            <person name="Whitney A.M."/>
            <person name="Humrighouse B.W."/>
            <person name="Bell M."/>
            <person name="Holmes B."/>
            <person name="Steigerwalt A.G."/>
            <person name="Villarma A."/>
            <person name="Sheth M."/>
            <person name="Batra D."/>
            <person name="Pryor J."/>
            <person name="Bernardet J.-F."/>
            <person name="Hugo C."/>
            <person name="Kampfer P."/>
            <person name="Newman J."/>
            <person name="McQuiston J.R."/>
        </authorList>
    </citation>
    <scope>NUCLEOTIDE SEQUENCE [LARGE SCALE GENOMIC DNA]</scope>
    <source>
        <strain evidence="2 3">H5143</strain>
    </source>
</reference>
<dbReference type="EMBL" id="CP033912">
    <property type="protein sequence ID" value="AZA95668.1"/>
    <property type="molecule type" value="Genomic_DNA"/>
</dbReference>
<organism evidence="2 3">
    <name type="scientific">Chryseobacterium shandongense</name>
    <dbReference type="NCBI Taxonomy" id="1493872"/>
    <lineage>
        <taxon>Bacteria</taxon>
        <taxon>Pseudomonadati</taxon>
        <taxon>Bacteroidota</taxon>
        <taxon>Flavobacteriia</taxon>
        <taxon>Flavobacteriales</taxon>
        <taxon>Weeksellaceae</taxon>
        <taxon>Chryseobacterium group</taxon>
        <taxon>Chryseobacterium</taxon>
    </lineage>
</organism>
<proteinExistence type="predicted"/>
<dbReference type="InterPro" id="IPR014976">
    <property type="entry name" value="AbpA_HamA_C"/>
</dbReference>
<keyword evidence="3" id="KW-1185">Reference proteome</keyword>
<feature type="domain" description="Anti-bacteriophage protein A/HamA C-terminal" evidence="1">
    <location>
        <begin position="26"/>
        <end position="302"/>
    </location>
</feature>
<dbReference type="Pfam" id="PF08878">
    <property type="entry name" value="HamA"/>
    <property type="match status" value="1"/>
</dbReference>